<feature type="signal peptide" evidence="1">
    <location>
        <begin position="1"/>
        <end position="20"/>
    </location>
</feature>
<dbReference type="PANTHER" id="PTHR10755:SF3">
    <property type="entry name" value="COPROPORPHYRINOGEN OXIDASE"/>
    <property type="match status" value="1"/>
</dbReference>
<proteinExistence type="predicted"/>
<organism evidence="2 3">
    <name type="scientific">Chaetoceros tenuissimus</name>
    <dbReference type="NCBI Taxonomy" id="426638"/>
    <lineage>
        <taxon>Eukaryota</taxon>
        <taxon>Sar</taxon>
        <taxon>Stramenopiles</taxon>
        <taxon>Ochrophyta</taxon>
        <taxon>Bacillariophyta</taxon>
        <taxon>Coscinodiscophyceae</taxon>
        <taxon>Chaetocerotophycidae</taxon>
        <taxon>Chaetocerotales</taxon>
        <taxon>Chaetocerotaceae</taxon>
        <taxon>Chaetoceros</taxon>
    </lineage>
</organism>
<dbReference type="InterPro" id="IPR001260">
    <property type="entry name" value="Coprogen_oxidase_aer"/>
</dbReference>
<reference evidence="2 3" key="1">
    <citation type="journal article" date="2021" name="Sci. Rep.">
        <title>The genome of the diatom Chaetoceros tenuissimus carries an ancient integrated fragment of an extant virus.</title>
        <authorList>
            <person name="Hongo Y."/>
            <person name="Kimura K."/>
            <person name="Takaki Y."/>
            <person name="Yoshida Y."/>
            <person name="Baba S."/>
            <person name="Kobayashi G."/>
            <person name="Nagasaki K."/>
            <person name="Hano T."/>
            <person name="Tomaru Y."/>
        </authorList>
    </citation>
    <scope>NUCLEOTIDE SEQUENCE [LARGE SCALE GENOMIC DNA]</scope>
    <source>
        <strain evidence="2 3">NIES-3715</strain>
    </source>
</reference>
<evidence type="ECO:0000313" key="3">
    <source>
        <dbReference type="Proteomes" id="UP001054902"/>
    </source>
</evidence>
<gene>
    <name evidence="2" type="ORF">CTEN210_09543</name>
</gene>
<protein>
    <submittedName>
        <fullName evidence="2">Coproporphyrinogen III oxidase</fullName>
    </submittedName>
</protein>
<evidence type="ECO:0000256" key="1">
    <source>
        <dbReference type="SAM" id="SignalP"/>
    </source>
</evidence>
<name>A0AAD3CVM4_9STRA</name>
<sequence length="374" mass="42846">MKVLLTSILFCVYFFVNVDSFTPAALSSHFSTSIKSTSTDESATQMKEEKNNELLPLFEDFSSFLQKKQKEIIADIENIDSEKFSNDRWGMFEEDCDPSLKSGGITRVIQGGKVVEKGACSLTLLRGGKLTAERAASIQGRQGKDAISVKEGDEYYAAALSMVLHTRSPLVPTFRSDVRVFMVKPSEGDMVAWFGGGSDLTPYYLFDEDIVSFHQKLKALCDEYKDDDECNMVDYHEMKELCDEYFYLPARDEHRGVGGMFFDDMPATAKTMQFVQAVTDNWMPSWFPIVDKRNDLEFTEQQRQWQLLRRGRYLEFNLLYDRGVKFGLANKNPRVEGVMVSAPPLIAWEYNHKIEEGSEEDRLMKILKKPIDWV</sequence>
<dbReference type="GO" id="GO:0006782">
    <property type="term" value="P:protoporphyrinogen IX biosynthetic process"/>
    <property type="evidence" value="ECO:0007669"/>
    <property type="project" value="TreeGrafter"/>
</dbReference>
<evidence type="ECO:0000313" key="2">
    <source>
        <dbReference type="EMBL" id="GFH53067.1"/>
    </source>
</evidence>
<dbReference type="EMBL" id="BLLK01000046">
    <property type="protein sequence ID" value="GFH53067.1"/>
    <property type="molecule type" value="Genomic_DNA"/>
</dbReference>
<dbReference type="Pfam" id="PF01218">
    <property type="entry name" value="Coprogen_oxidas"/>
    <property type="match status" value="1"/>
</dbReference>
<dbReference type="GO" id="GO:0005737">
    <property type="term" value="C:cytoplasm"/>
    <property type="evidence" value="ECO:0007669"/>
    <property type="project" value="TreeGrafter"/>
</dbReference>
<dbReference type="AlphaFoldDB" id="A0AAD3CVM4"/>
<dbReference type="SUPFAM" id="SSF102886">
    <property type="entry name" value="Coproporphyrinogen III oxidase"/>
    <property type="match status" value="1"/>
</dbReference>
<comment type="caution">
    <text evidence="2">The sequence shown here is derived from an EMBL/GenBank/DDBJ whole genome shotgun (WGS) entry which is preliminary data.</text>
</comment>
<keyword evidence="3" id="KW-1185">Reference proteome</keyword>
<keyword evidence="1" id="KW-0732">Signal</keyword>
<accession>A0AAD3CVM4</accession>
<dbReference type="PRINTS" id="PR00073">
    <property type="entry name" value="COPRGNOXDASE"/>
</dbReference>
<dbReference type="GO" id="GO:0004109">
    <property type="term" value="F:coproporphyrinogen oxidase activity"/>
    <property type="evidence" value="ECO:0007669"/>
    <property type="project" value="InterPro"/>
</dbReference>
<dbReference type="PANTHER" id="PTHR10755">
    <property type="entry name" value="COPROPORPHYRINOGEN III OXIDASE, MITOCHONDRIAL"/>
    <property type="match status" value="1"/>
</dbReference>
<feature type="chain" id="PRO_5042237339" evidence="1">
    <location>
        <begin position="21"/>
        <end position="374"/>
    </location>
</feature>
<dbReference type="Proteomes" id="UP001054902">
    <property type="component" value="Unassembled WGS sequence"/>
</dbReference>
<dbReference type="PIRSF" id="PIRSF000166">
    <property type="entry name" value="Coproporphyri_ox"/>
    <property type="match status" value="1"/>
</dbReference>
<dbReference type="InterPro" id="IPR036406">
    <property type="entry name" value="Coprogen_oxidase_aer_sf"/>
</dbReference>
<dbReference type="Gene3D" id="3.40.1500.10">
    <property type="entry name" value="Coproporphyrinogen III oxidase, aerobic"/>
    <property type="match status" value="1"/>
</dbReference>